<gene>
    <name evidence="3" type="ORF">GCM10011322_38320</name>
</gene>
<proteinExistence type="predicted"/>
<dbReference type="InterPro" id="IPR013736">
    <property type="entry name" value="Xaa-Pro_dipept_C"/>
</dbReference>
<feature type="domain" description="Xaa-Pro dipeptidyl-peptidase C-terminal" evidence="2">
    <location>
        <begin position="283"/>
        <end position="516"/>
    </location>
</feature>
<dbReference type="SUPFAM" id="SSF53474">
    <property type="entry name" value="alpha/beta-Hydrolases"/>
    <property type="match status" value="1"/>
</dbReference>
<keyword evidence="1 3" id="KW-0378">Hydrolase</keyword>
<dbReference type="InterPro" id="IPR000383">
    <property type="entry name" value="Xaa-Pro-like_dom"/>
</dbReference>
<dbReference type="Pfam" id="PF02129">
    <property type="entry name" value="Peptidase_S15"/>
    <property type="match status" value="1"/>
</dbReference>
<dbReference type="Gene3D" id="2.60.120.260">
    <property type="entry name" value="Galactose-binding domain-like"/>
    <property type="match status" value="1"/>
</dbReference>
<dbReference type="InterPro" id="IPR029058">
    <property type="entry name" value="AB_hydrolase_fold"/>
</dbReference>
<keyword evidence="4" id="KW-1185">Reference proteome</keyword>
<dbReference type="Gene3D" id="1.10.3020.10">
    <property type="entry name" value="alpha-amino acid ester hydrolase ( Helical cap domain)"/>
    <property type="match status" value="1"/>
</dbReference>
<evidence type="ECO:0000256" key="1">
    <source>
        <dbReference type="ARBA" id="ARBA00022801"/>
    </source>
</evidence>
<dbReference type="Pfam" id="PF08530">
    <property type="entry name" value="PepX_C"/>
    <property type="match status" value="1"/>
</dbReference>
<organism evidence="3 4">
    <name type="scientific">Salinarimonas ramus</name>
    <dbReference type="NCBI Taxonomy" id="690164"/>
    <lineage>
        <taxon>Bacteria</taxon>
        <taxon>Pseudomonadati</taxon>
        <taxon>Pseudomonadota</taxon>
        <taxon>Alphaproteobacteria</taxon>
        <taxon>Hyphomicrobiales</taxon>
        <taxon>Salinarimonadaceae</taxon>
        <taxon>Salinarimonas</taxon>
    </lineage>
</organism>
<dbReference type="GO" id="GO:0008239">
    <property type="term" value="F:dipeptidyl-peptidase activity"/>
    <property type="evidence" value="ECO:0007669"/>
    <property type="project" value="InterPro"/>
</dbReference>
<evidence type="ECO:0000259" key="2">
    <source>
        <dbReference type="SMART" id="SM00939"/>
    </source>
</evidence>
<dbReference type="InterPro" id="IPR005674">
    <property type="entry name" value="CocE/Ser_esterase"/>
</dbReference>
<dbReference type="SUPFAM" id="SSF49785">
    <property type="entry name" value="Galactose-binding domain-like"/>
    <property type="match status" value="1"/>
</dbReference>
<dbReference type="AlphaFoldDB" id="A0A917QFM7"/>
<comment type="caution">
    <text evidence="3">The sequence shown here is derived from an EMBL/GenBank/DDBJ whole genome shotgun (WGS) entry which is preliminary data.</text>
</comment>
<dbReference type="InterPro" id="IPR008979">
    <property type="entry name" value="Galactose-bd-like_sf"/>
</dbReference>
<dbReference type="EMBL" id="BMMF01000012">
    <property type="protein sequence ID" value="GGK47616.1"/>
    <property type="molecule type" value="Genomic_DNA"/>
</dbReference>
<reference evidence="3 4" key="1">
    <citation type="journal article" date="2014" name="Int. J. Syst. Evol. Microbiol.">
        <title>Complete genome sequence of Corynebacterium casei LMG S-19264T (=DSM 44701T), isolated from a smear-ripened cheese.</title>
        <authorList>
            <consortium name="US DOE Joint Genome Institute (JGI-PGF)"/>
            <person name="Walter F."/>
            <person name="Albersmeier A."/>
            <person name="Kalinowski J."/>
            <person name="Ruckert C."/>
        </authorList>
    </citation>
    <scope>NUCLEOTIDE SEQUENCE [LARGE SCALE GENOMIC DNA]</scope>
    <source>
        <strain evidence="3 4">CGMCC 1.9161</strain>
    </source>
</reference>
<dbReference type="Gene3D" id="3.40.50.1820">
    <property type="entry name" value="alpha/beta hydrolase"/>
    <property type="match status" value="1"/>
</dbReference>
<dbReference type="NCBIfam" id="TIGR00976">
    <property type="entry name" value="CocE_NonD"/>
    <property type="match status" value="1"/>
</dbReference>
<evidence type="ECO:0000313" key="3">
    <source>
        <dbReference type="EMBL" id="GGK47616.1"/>
    </source>
</evidence>
<name>A0A917QFM7_9HYPH</name>
<dbReference type="RefSeq" id="WP_188914858.1">
    <property type="nucleotide sequence ID" value="NZ_BMMF01000012.1"/>
</dbReference>
<accession>A0A917QFM7</accession>
<dbReference type="SMART" id="SM00939">
    <property type="entry name" value="PepX_C"/>
    <property type="match status" value="1"/>
</dbReference>
<protein>
    <submittedName>
        <fullName evidence="3">Alpha/beta hydrolase</fullName>
    </submittedName>
</protein>
<sequence>MPLPDGTRLATRIWRPAEEGPHPVLMMRQPYGREIASTITLAHPSWYAQRGYIVVVQDVRGTGGSEGDFDPFATESEDGAAAVAWARMLPGASGKIGLYGFSYQGMTQHLALAGGARVDAIAPIMSAWDLWDHFVAEGGAFRLDWNVGWAMQLGANAARRAGDGESFADFVRSTERGIGDARPALPDIALARREATHLADWVEAIGDREYWAARSPSRLISDNSDALTTPALHVGGWFDTFLEGTIAAHAAFAAAGAPARLVIGPWAHSPWQGGELSVDMLVADWFDRLLAGTPRGADNASEMRLWDLTRKEWRHLDSWPETSLPFWLTGDGLAAAFSNGLLLRSPDHADGIETFVHDPWRPVPARGHHLTAPYGMAERSDLDARADVAVFTSQPQTEPVRLTGAGRLELHVESDAPSFDLHAVLSIVDPAGSARTLTVGHQRCARPVGRQEIRLRPVCATIERGMRLRLSLSGAAWPAFAVNPGTGALPETTAGHLRRPITISISTPAKLDLGVSR</sequence>
<dbReference type="Proteomes" id="UP000600449">
    <property type="component" value="Unassembled WGS sequence"/>
</dbReference>
<evidence type="ECO:0000313" key="4">
    <source>
        <dbReference type="Proteomes" id="UP000600449"/>
    </source>
</evidence>